<dbReference type="PANTHER" id="PTHR39219:SF1">
    <property type="entry name" value="ER MEMBRANE PROTEIN COMPLEX SUBUNIT 10"/>
    <property type="match status" value="1"/>
</dbReference>
<dbReference type="PANTHER" id="PTHR39219">
    <property type="entry name" value="ER MEMBRANE PROTEIN COMPLEX SUBUNIT 10"/>
    <property type="match status" value="1"/>
</dbReference>
<proteinExistence type="predicted"/>
<dbReference type="Proteomes" id="UP000256328">
    <property type="component" value="Unassembled WGS sequence"/>
</dbReference>
<evidence type="ECO:0000313" key="3">
    <source>
        <dbReference type="Proteomes" id="UP000256328"/>
    </source>
</evidence>
<keyword evidence="1" id="KW-0732">Signal</keyword>
<organism evidence="2 3">
    <name type="scientific">Coleophoma crateriformis</name>
    <dbReference type="NCBI Taxonomy" id="565419"/>
    <lineage>
        <taxon>Eukaryota</taxon>
        <taxon>Fungi</taxon>
        <taxon>Dikarya</taxon>
        <taxon>Ascomycota</taxon>
        <taxon>Pezizomycotina</taxon>
        <taxon>Leotiomycetes</taxon>
        <taxon>Helotiales</taxon>
        <taxon>Dermateaceae</taxon>
        <taxon>Coleophoma</taxon>
    </lineage>
</organism>
<name>A0A3D8RWW2_9HELO</name>
<evidence type="ECO:0000256" key="1">
    <source>
        <dbReference type="SAM" id="SignalP"/>
    </source>
</evidence>
<feature type="chain" id="PRO_5017565880" description="Cyclin-dependent protein kinase regulator pho80" evidence="1">
    <location>
        <begin position="19"/>
        <end position="193"/>
    </location>
</feature>
<dbReference type="AlphaFoldDB" id="A0A3D8RWW2"/>
<dbReference type="EMBL" id="PDLN01000008">
    <property type="protein sequence ID" value="RDW78515.1"/>
    <property type="molecule type" value="Genomic_DNA"/>
</dbReference>
<keyword evidence="3" id="KW-1185">Reference proteome</keyword>
<protein>
    <recommendedName>
        <fullName evidence="4">Cyclin-dependent protein kinase regulator pho80</fullName>
    </recommendedName>
</protein>
<reference evidence="2 3" key="1">
    <citation type="journal article" date="2018" name="IMA Fungus">
        <title>IMA Genome-F 9: Draft genome sequence of Annulohypoxylon stygium, Aspergillus mulundensis, Berkeleyomyces basicola (syn. Thielaviopsis basicola), Ceratocystis smalleyi, two Cercospora beticola strains, Coleophoma cylindrospora, Fusarium fracticaudum, Phialophora cf. hyalina, and Morchella septimelata.</title>
        <authorList>
            <person name="Wingfield B.D."/>
            <person name="Bills G.F."/>
            <person name="Dong Y."/>
            <person name="Huang W."/>
            <person name="Nel W.J."/>
            <person name="Swalarsk-Parry B.S."/>
            <person name="Vaghefi N."/>
            <person name="Wilken P.M."/>
            <person name="An Z."/>
            <person name="de Beer Z.W."/>
            <person name="De Vos L."/>
            <person name="Chen L."/>
            <person name="Duong T.A."/>
            <person name="Gao Y."/>
            <person name="Hammerbacher A."/>
            <person name="Kikkert J.R."/>
            <person name="Li Y."/>
            <person name="Li H."/>
            <person name="Li K."/>
            <person name="Li Q."/>
            <person name="Liu X."/>
            <person name="Ma X."/>
            <person name="Naidoo K."/>
            <person name="Pethybridge S.J."/>
            <person name="Sun J."/>
            <person name="Steenkamp E.T."/>
            <person name="van der Nest M.A."/>
            <person name="van Wyk S."/>
            <person name="Wingfield M.J."/>
            <person name="Xiong C."/>
            <person name="Yue Q."/>
            <person name="Zhang X."/>
        </authorList>
    </citation>
    <scope>NUCLEOTIDE SEQUENCE [LARGE SCALE GENOMIC DNA]</scope>
    <source>
        <strain evidence="2 3">BP5796</strain>
    </source>
</reference>
<comment type="caution">
    <text evidence="2">The sequence shown here is derived from an EMBL/GenBank/DDBJ whole genome shotgun (WGS) entry which is preliminary data.</text>
</comment>
<evidence type="ECO:0000313" key="2">
    <source>
        <dbReference type="EMBL" id="RDW78515.1"/>
    </source>
</evidence>
<sequence length="193" mass="20568">MKFLALFAALLCARDVASTPSSDLIDAITIHMQPLTISSAPASPLAEIKYNPSTLAAELVAFEAPEISPEDKLVRIGVYDPATSTWKSSTSVTSAESFSKGYSPTFVVSLDAQGGILGVTCKSGKIDAGQTRDFGPRVKVLKSGKGKLPELNRPIVLKEGKLEEPVPEKTLLQKYWWVALGVVMILMTTGGGE</sequence>
<evidence type="ECO:0008006" key="4">
    <source>
        <dbReference type="Google" id="ProtNLM"/>
    </source>
</evidence>
<gene>
    <name evidence="2" type="ORF">BP5796_06367</name>
</gene>
<accession>A0A3D8RWW2</accession>
<dbReference type="OrthoDB" id="1894652at2759"/>
<feature type="signal peptide" evidence="1">
    <location>
        <begin position="1"/>
        <end position="18"/>
    </location>
</feature>